<dbReference type="Pfam" id="PF17921">
    <property type="entry name" value="Integrase_H2C2"/>
    <property type="match status" value="1"/>
</dbReference>
<accession>A0A2B4RID8</accession>
<name>A0A2B4RID8_STYPI</name>
<comment type="caution">
    <text evidence="4">The sequence shown here is derived from an EMBL/GenBank/DDBJ whole genome shotgun (WGS) entry which is preliminary data.</text>
</comment>
<dbReference type="SUPFAM" id="SSF53098">
    <property type="entry name" value="Ribonuclease H-like"/>
    <property type="match status" value="1"/>
</dbReference>
<dbReference type="Proteomes" id="UP000225706">
    <property type="component" value="Unassembled WGS sequence"/>
</dbReference>
<dbReference type="Gene3D" id="1.10.340.70">
    <property type="match status" value="1"/>
</dbReference>
<evidence type="ECO:0000259" key="3">
    <source>
        <dbReference type="PROSITE" id="PS50994"/>
    </source>
</evidence>
<dbReference type="GO" id="GO:0003676">
    <property type="term" value="F:nucleic acid binding"/>
    <property type="evidence" value="ECO:0007669"/>
    <property type="project" value="InterPro"/>
</dbReference>
<dbReference type="InterPro" id="IPR050951">
    <property type="entry name" value="Retrovirus_Pol_polyprotein"/>
</dbReference>
<dbReference type="InterPro" id="IPR043128">
    <property type="entry name" value="Rev_trsase/Diguanyl_cyclase"/>
</dbReference>
<proteinExistence type="predicted"/>
<dbReference type="PANTHER" id="PTHR37984:SF8">
    <property type="entry name" value="CCHC-TYPE DOMAIN-CONTAINING PROTEIN"/>
    <property type="match status" value="1"/>
</dbReference>
<dbReference type="PANTHER" id="PTHR37984">
    <property type="entry name" value="PROTEIN CBG26694"/>
    <property type="match status" value="1"/>
</dbReference>
<evidence type="ECO:0000313" key="5">
    <source>
        <dbReference type="Proteomes" id="UP000225706"/>
    </source>
</evidence>
<evidence type="ECO:0000313" key="4">
    <source>
        <dbReference type="EMBL" id="PFX16138.1"/>
    </source>
</evidence>
<feature type="compositionally biased region" description="Low complexity" evidence="1">
    <location>
        <begin position="683"/>
        <end position="692"/>
    </location>
</feature>
<organism evidence="4 5">
    <name type="scientific">Stylophora pistillata</name>
    <name type="common">Smooth cauliflower coral</name>
    <dbReference type="NCBI Taxonomy" id="50429"/>
    <lineage>
        <taxon>Eukaryota</taxon>
        <taxon>Metazoa</taxon>
        <taxon>Cnidaria</taxon>
        <taxon>Anthozoa</taxon>
        <taxon>Hexacorallia</taxon>
        <taxon>Scleractinia</taxon>
        <taxon>Astrocoeniina</taxon>
        <taxon>Pocilloporidae</taxon>
        <taxon>Stylophora</taxon>
    </lineage>
</organism>
<feature type="region of interest" description="Disordered" evidence="1">
    <location>
        <begin position="674"/>
        <end position="719"/>
    </location>
</feature>
<dbReference type="PROSITE" id="PS50878">
    <property type="entry name" value="RT_POL"/>
    <property type="match status" value="1"/>
</dbReference>
<dbReference type="InterPro" id="IPR012337">
    <property type="entry name" value="RNaseH-like_sf"/>
</dbReference>
<dbReference type="AlphaFoldDB" id="A0A2B4RID8"/>
<dbReference type="STRING" id="50429.A0A2B4RID8"/>
<keyword evidence="5" id="KW-1185">Reference proteome</keyword>
<dbReference type="PROSITE" id="PS50994">
    <property type="entry name" value="INTEGRASE"/>
    <property type="match status" value="1"/>
</dbReference>
<dbReference type="Gene3D" id="3.30.70.270">
    <property type="match status" value="2"/>
</dbReference>
<dbReference type="GO" id="GO:0015074">
    <property type="term" value="P:DNA integration"/>
    <property type="evidence" value="ECO:0007669"/>
    <property type="project" value="InterPro"/>
</dbReference>
<gene>
    <name evidence="4" type="primary">K02A2.6</name>
    <name evidence="4" type="ORF">AWC38_SpisGene19607</name>
</gene>
<protein>
    <submittedName>
        <fullName evidence="4">Uncharacterized protein K02A2.6</fullName>
    </submittedName>
</protein>
<dbReference type="SUPFAM" id="SSF56672">
    <property type="entry name" value="DNA/RNA polymerases"/>
    <property type="match status" value="1"/>
</dbReference>
<dbReference type="FunFam" id="1.10.340.70:FF:000003">
    <property type="entry name" value="Protein CBG25708"/>
    <property type="match status" value="1"/>
</dbReference>
<evidence type="ECO:0000259" key="2">
    <source>
        <dbReference type="PROSITE" id="PS50878"/>
    </source>
</evidence>
<dbReference type="Pfam" id="PF05380">
    <property type="entry name" value="Peptidase_A17"/>
    <property type="match status" value="1"/>
</dbReference>
<dbReference type="InterPro" id="IPR000477">
    <property type="entry name" value="RT_dom"/>
</dbReference>
<dbReference type="InterPro" id="IPR043502">
    <property type="entry name" value="DNA/RNA_pol_sf"/>
</dbReference>
<dbReference type="Pfam" id="PF00078">
    <property type="entry name" value="RVT_1"/>
    <property type="match status" value="1"/>
</dbReference>
<dbReference type="CDD" id="cd01647">
    <property type="entry name" value="RT_LTR"/>
    <property type="match status" value="1"/>
</dbReference>
<evidence type="ECO:0000256" key="1">
    <source>
        <dbReference type="SAM" id="MobiDB-lite"/>
    </source>
</evidence>
<feature type="compositionally biased region" description="Basic and acidic residues" evidence="1">
    <location>
        <begin position="698"/>
        <end position="719"/>
    </location>
</feature>
<dbReference type="OrthoDB" id="5984506at2759"/>
<sequence length="719" mass="82201">MIEEVVTDMPQEEVFSVLDATSGYWQVKLDEASSKLCTFNTPFGIYRFTRLPFGIKSAPEVFQNHMTELFTDVEGVKVIVDDLLVWGKDDEEHDARPKQKLTRAREVNLKFNAKKCKIKQVEVPNVGHVLSKDGFKPDPEKIRAVKEMKPPENVKELKTFLGFIQCLGKFMPNLAIENLEVNEVQLTAHLPISQERYSEFQQATAADPTLQALSTVVRSGWPCHKQELPLTVCEYWSCGDEISEIDGLLFKAQKYIVPQSKRKEMLELIHESHQGILKCKQRARDILFWPGMSYQIEEKVSQCSLCVRFQKAQPREPMIIKDLPDRMWSKVGTDLFEYNGIYYILCVDYYSKWIELAKLDNLTSDNVICHLKSQFSRYGKPDELISDNGPQYPSSAFSDFSKSYGFLHATSSPHFPQANGEAERADESPFVWGGTSSPGCANLALKRTAEENQRGKEKTTHFLTTNFYVDDGLMSTSTVVEAVSVVKEAREMCAKGGFKLHKFISNNREVLESLPAEDRASGIKDLDLDLDPLLMERVLGVEWCVERDSFKFKINLKDKPVTRRGILSIVSSVYDPFGMAAPLLLRRKRIFQHLCKEGIDWDDPVPDALRDLWETWKEELHLLEEMEVRRCFKPEGFAEVKDVQLHHFSDASTEGYIWPVLIHSSRRCQRQNPLLAGRRQGPSSSIKASSCSPFGADSRVDVSTSKRDDQERNRIQHMR</sequence>
<dbReference type="Gene3D" id="3.10.10.10">
    <property type="entry name" value="HIV Type 1 Reverse Transcriptase, subunit A, domain 1"/>
    <property type="match status" value="1"/>
</dbReference>
<dbReference type="Pfam" id="PF00665">
    <property type="entry name" value="rve"/>
    <property type="match status" value="1"/>
</dbReference>
<reference evidence="5" key="1">
    <citation type="journal article" date="2017" name="bioRxiv">
        <title>Comparative analysis of the genomes of Stylophora pistillata and Acropora digitifera provides evidence for extensive differences between species of corals.</title>
        <authorList>
            <person name="Voolstra C.R."/>
            <person name="Li Y."/>
            <person name="Liew Y.J."/>
            <person name="Baumgarten S."/>
            <person name="Zoccola D."/>
            <person name="Flot J.-F."/>
            <person name="Tambutte S."/>
            <person name="Allemand D."/>
            <person name="Aranda M."/>
        </authorList>
    </citation>
    <scope>NUCLEOTIDE SEQUENCE [LARGE SCALE GENOMIC DNA]</scope>
</reference>
<dbReference type="Gene3D" id="3.30.420.10">
    <property type="entry name" value="Ribonuclease H-like superfamily/Ribonuclease H"/>
    <property type="match status" value="1"/>
</dbReference>
<dbReference type="EMBL" id="LSMT01000572">
    <property type="protein sequence ID" value="PFX16138.1"/>
    <property type="molecule type" value="Genomic_DNA"/>
</dbReference>
<feature type="domain" description="Reverse transcriptase" evidence="2">
    <location>
        <begin position="1"/>
        <end position="130"/>
    </location>
</feature>
<dbReference type="InterPro" id="IPR041588">
    <property type="entry name" value="Integrase_H2C2"/>
</dbReference>
<feature type="domain" description="Integrase catalytic" evidence="3">
    <location>
        <begin position="310"/>
        <end position="425"/>
    </location>
</feature>
<dbReference type="InterPro" id="IPR008042">
    <property type="entry name" value="Retrotrans_Pao"/>
</dbReference>
<dbReference type="InterPro" id="IPR001584">
    <property type="entry name" value="Integrase_cat-core"/>
</dbReference>
<dbReference type="InterPro" id="IPR036397">
    <property type="entry name" value="RNaseH_sf"/>
</dbReference>